<accession>A0A0E9W6I9</accession>
<reference evidence="1" key="2">
    <citation type="journal article" date="2015" name="Fish Shellfish Immunol.">
        <title>Early steps in the European eel (Anguilla anguilla)-Vibrio vulnificus interaction in the gills: Role of the RtxA13 toxin.</title>
        <authorList>
            <person name="Callol A."/>
            <person name="Pajuelo D."/>
            <person name="Ebbesson L."/>
            <person name="Teles M."/>
            <person name="MacKenzie S."/>
            <person name="Amaro C."/>
        </authorList>
    </citation>
    <scope>NUCLEOTIDE SEQUENCE</scope>
</reference>
<name>A0A0E9W6I9_ANGAN</name>
<proteinExistence type="predicted"/>
<organism evidence="1">
    <name type="scientific">Anguilla anguilla</name>
    <name type="common">European freshwater eel</name>
    <name type="synonym">Muraena anguilla</name>
    <dbReference type="NCBI Taxonomy" id="7936"/>
    <lineage>
        <taxon>Eukaryota</taxon>
        <taxon>Metazoa</taxon>
        <taxon>Chordata</taxon>
        <taxon>Craniata</taxon>
        <taxon>Vertebrata</taxon>
        <taxon>Euteleostomi</taxon>
        <taxon>Actinopterygii</taxon>
        <taxon>Neopterygii</taxon>
        <taxon>Teleostei</taxon>
        <taxon>Anguilliformes</taxon>
        <taxon>Anguillidae</taxon>
        <taxon>Anguilla</taxon>
    </lineage>
</organism>
<evidence type="ECO:0000313" key="1">
    <source>
        <dbReference type="EMBL" id="JAH85962.1"/>
    </source>
</evidence>
<reference evidence="1" key="1">
    <citation type="submission" date="2014-11" db="EMBL/GenBank/DDBJ databases">
        <authorList>
            <person name="Amaro Gonzalez C."/>
        </authorList>
    </citation>
    <scope>NUCLEOTIDE SEQUENCE</scope>
</reference>
<dbReference type="AlphaFoldDB" id="A0A0E9W6I9"/>
<protein>
    <submittedName>
        <fullName evidence="1">Uncharacterized protein</fullName>
    </submittedName>
</protein>
<dbReference type="EMBL" id="GBXM01022615">
    <property type="protein sequence ID" value="JAH85962.1"/>
    <property type="molecule type" value="Transcribed_RNA"/>
</dbReference>
<sequence>MEYINSDPYVHLFFPYLSTLPFPLRSSATKRLGDCSGVIRANHIYR</sequence>